<dbReference type="Pfam" id="PF03747">
    <property type="entry name" value="ADP_ribosyl_GH"/>
    <property type="match status" value="1"/>
</dbReference>
<dbReference type="InterPro" id="IPR005502">
    <property type="entry name" value="Ribosyl_crysJ1"/>
</dbReference>
<gene>
    <name evidence="4" type="ORF">AB0I59_37585</name>
</gene>
<evidence type="ECO:0000256" key="3">
    <source>
        <dbReference type="SAM" id="Coils"/>
    </source>
</evidence>
<keyword evidence="2" id="KW-0378">Hydrolase</keyword>
<dbReference type="PANTHER" id="PTHR16222:SF24">
    <property type="entry name" value="ADP-RIBOSYLHYDROLASE ARH3"/>
    <property type="match status" value="1"/>
</dbReference>
<evidence type="ECO:0000256" key="2">
    <source>
        <dbReference type="ARBA" id="ARBA00022801"/>
    </source>
</evidence>
<dbReference type="RefSeq" id="WP_358140831.1">
    <property type="nucleotide sequence ID" value="NZ_JBFALK010000029.1"/>
</dbReference>
<protein>
    <submittedName>
        <fullName evidence="4">ADP-ribosylglycohydrolase family protein</fullName>
    </submittedName>
</protein>
<dbReference type="PANTHER" id="PTHR16222">
    <property type="entry name" value="ADP-RIBOSYLGLYCOHYDROLASE"/>
    <property type="match status" value="1"/>
</dbReference>
<dbReference type="Gene3D" id="1.25.40.10">
    <property type="entry name" value="Tetratricopeptide repeat domain"/>
    <property type="match status" value="2"/>
</dbReference>
<name>A0ABV3GRS4_MICGL</name>
<dbReference type="SUPFAM" id="SSF101478">
    <property type="entry name" value="ADP-ribosylglycohydrolase"/>
    <property type="match status" value="1"/>
</dbReference>
<evidence type="ECO:0000313" key="5">
    <source>
        <dbReference type="Proteomes" id="UP001551675"/>
    </source>
</evidence>
<dbReference type="InterPro" id="IPR036705">
    <property type="entry name" value="Ribosyl_crysJ1_sf"/>
</dbReference>
<keyword evidence="5" id="KW-1185">Reference proteome</keyword>
<evidence type="ECO:0000256" key="1">
    <source>
        <dbReference type="ARBA" id="ARBA00010702"/>
    </source>
</evidence>
<dbReference type="EMBL" id="JBFALK010000029">
    <property type="protein sequence ID" value="MEV0974342.1"/>
    <property type="molecule type" value="Genomic_DNA"/>
</dbReference>
<proteinExistence type="inferred from homology"/>
<accession>A0ABV3GRS4</accession>
<sequence>MSIFDDLHQKRPAGARLFVDRHTPCREFAERVNNDPAQQIVQVYVGVGGNGKSALLRTLQNRCAYRIPREQWEEIHAYPDEFFVDALGRSPGATKVPVALLDFGAQPSGVNRPQEPLSALFMLKRQLAEAGVRTPRFDFAAVSYLHRSGADVRALIAELFPRSELLSAASIADVFLQVPVVQLGTALFEWMNRRLDNLTEQRKLRRRVPPEVVTEVLALAPEPDLMEALPRLFCEDLRATLTGRRAPHRIVLLFDTYEAVAGEGARSRFSNVGGPRWIRSLLGNLPLADGAMAVVAGRAAPTWSQALVEPIPEQYVKIDALGALPDRFARVYLEEAGVTDPALQQALLSYATDEPGLVHPLLLGLSTDVVLTAVERGRSLQPVDFPSAPELRDKERALAARLLSRINDDLEEAVAAVSAARSFDSDLFFHLGARMDFPATMAVFRRLTAFSFVTPVPGEQRFVLHQLLRRAIGNIAPELVAHAHEVLADYYEAVPRPNEFTGRVEHIYHRARLDPAGGVELWLAEMDRVLALSRFDLCRSLLNVLGDLDMPSSEVARACDYQVARAEIALGRWEEAEERLRALPAEAALTHLLMGELAFVRGDFDGAKRLADQALAAGGSGAARLPFLMFSANMMLFLGRFEDGKRLCREGLAIIGPEGDGNAAVLWHSRLASIEFFSGEIEAAKEQLALAARRLDAVPEADRDRQAEAGLRQEEAVVAEAEDRAEDALRGQAEALRIRREIGDVRGVAHGLNGLGLAALQMGDAAQAAERFVESAVLARDLGERLLYAKATRGRAEAATLAGRFDEADEFAATALAGFERAEIPYDVVHAWITQARVHRARGDERAWLTLVDRARREIEKEGFGSLYARCPEVRPPSAERIGRAMTAFAAGDALGVPWEGTAPGAIDAGRVTELPAPEWGWPRGSTSDDTAQMLLVGELLAETEGHPTTEAFLTRLAAAESEIRGIGPTTRRALDHFRETGTPPGPAAGGRPTNGAAMRILPVGWSTPAADPDLRRHLVETLSIATHRAPESIAAACVVAAMAAWAIEGVSLATVLAAAETEAGWVADRYGEPTAVRAALAGTWAPPADGVTLDALETAAAVVHVLGTTTDLDSALRASVLLGGDTDTVAALVGGIRGAMAPDEVDGLTWLPLVDFPRPSDLAERLHRLRVARYTR</sequence>
<comment type="similarity">
    <text evidence="1">Belongs to the ADP-ribosylglycohydrolase family.</text>
</comment>
<dbReference type="Proteomes" id="UP001551675">
    <property type="component" value="Unassembled WGS sequence"/>
</dbReference>
<reference evidence="4 5" key="1">
    <citation type="submission" date="2024-06" db="EMBL/GenBank/DDBJ databases">
        <title>The Natural Products Discovery Center: Release of the First 8490 Sequenced Strains for Exploring Actinobacteria Biosynthetic Diversity.</title>
        <authorList>
            <person name="Kalkreuter E."/>
            <person name="Kautsar S.A."/>
            <person name="Yang D."/>
            <person name="Bader C.D."/>
            <person name="Teijaro C.N."/>
            <person name="Fluegel L."/>
            <person name="Davis C.M."/>
            <person name="Simpson J.R."/>
            <person name="Lauterbach L."/>
            <person name="Steele A.D."/>
            <person name="Gui C."/>
            <person name="Meng S."/>
            <person name="Li G."/>
            <person name="Viehrig K."/>
            <person name="Ye F."/>
            <person name="Su P."/>
            <person name="Kiefer A.F."/>
            <person name="Nichols A."/>
            <person name="Cepeda A.J."/>
            <person name="Yan W."/>
            <person name="Fan B."/>
            <person name="Jiang Y."/>
            <person name="Adhikari A."/>
            <person name="Zheng C.-J."/>
            <person name="Schuster L."/>
            <person name="Cowan T.M."/>
            <person name="Smanski M.J."/>
            <person name="Chevrette M.G."/>
            <person name="De Carvalho L.P.S."/>
            <person name="Shen B."/>
        </authorList>
    </citation>
    <scope>NUCLEOTIDE SEQUENCE [LARGE SCALE GENOMIC DNA]</scope>
    <source>
        <strain evidence="4 5">NPDC050100</strain>
    </source>
</reference>
<dbReference type="InterPro" id="IPR050792">
    <property type="entry name" value="ADP-ribosylglycohydrolase"/>
</dbReference>
<keyword evidence="3" id="KW-0175">Coiled coil</keyword>
<dbReference type="SUPFAM" id="SSF48452">
    <property type="entry name" value="TPR-like"/>
    <property type="match status" value="1"/>
</dbReference>
<evidence type="ECO:0000313" key="4">
    <source>
        <dbReference type="EMBL" id="MEV0974342.1"/>
    </source>
</evidence>
<dbReference type="Gene3D" id="1.10.4080.10">
    <property type="entry name" value="ADP-ribosylation/Crystallin J1"/>
    <property type="match status" value="1"/>
</dbReference>
<comment type="caution">
    <text evidence="4">The sequence shown here is derived from an EMBL/GenBank/DDBJ whole genome shotgun (WGS) entry which is preliminary data.</text>
</comment>
<dbReference type="InterPro" id="IPR011990">
    <property type="entry name" value="TPR-like_helical_dom_sf"/>
</dbReference>
<feature type="coiled-coil region" evidence="3">
    <location>
        <begin position="674"/>
        <end position="731"/>
    </location>
</feature>
<organism evidence="4 5">
    <name type="scientific">Microtetraspora glauca</name>
    <dbReference type="NCBI Taxonomy" id="1996"/>
    <lineage>
        <taxon>Bacteria</taxon>
        <taxon>Bacillati</taxon>
        <taxon>Actinomycetota</taxon>
        <taxon>Actinomycetes</taxon>
        <taxon>Streptosporangiales</taxon>
        <taxon>Streptosporangiaceae</taxon>
        <taxon>Microtetraspora</taxon>
    </lineage>
</organism>